<proteinExistence type="predicted"/>
<protein>
    <submittedName>
        <fullName evidence="1">Mannose-6-phosphate isomerase, class I</fullName>
        <ecNumber evidence="1">5.3.1.8</ecNumber>
    </submittedName>
</protein>
<keyword evidence="1" id="KW-0413">Isomerase</keyword>
<reference evidence="1" key="1">
    <citation type="submission" date="2024-08" db="EMBL/GenBank/DDBJ databases">
        <title>Lentilactobacillus sp. nov., isolated from tree bark.</title>
        <authorList>
            <person name="Phuengjayaem S."/>
            <person name="Tanasupawat S."/>
        </authorList>
    </citation>
    <scope>NUCLEOTIDE SEQUENCE</scope>
    <source>
        <strain evidence="1">SPB1-3</strain>
    </source>
</reference>
<dbReference type="Proteomes" id="UP001149860">
    <property type="component" value="Chromosome"/>
</dbReference>
<dbReference type="EMBL" id="CP168151">
    <property type="protein sequence ID" value="XFD39423.1"/>
    <property type="molecule type" value="Genomic_DNA"/>
</dbReference>
<evidence type="ECO:0000313" key="1">
    <source>
        <dbReference type="EMBL" id="XFD39423.1"/>
    </source>
</evidence>
<keyword evidence="2" id="KW-1185">Reference proteome</keyword>
<sequence length="331" mass="37067">MMNEPLFMVPVLHEKIWGGDQLKKQFGYDIPSPKTGEAWGISAHKNGLTTIANGEYAGVKLVDVWRKHPELFADMDTTKPFPLMVKILDAHADLSIQVHPNDAYAKKHEGPRELGKTECWYVLSATLGASIYYGHTATTKSELREMVQTGNWQKLLKRKVVKAGDFIYVPSGTIHALGAGVVVLEPQRSSDTTYRLYDFDRIDQTTGKKRSLDWDKAMDVTTVPFTEPVVEQETIEEKNFQQTQLIDSPDFIVNRLRIKADKTISKTQPKDSFTLASVVDGSGEIIKDGHKSTLNKGDHFIIPSNFGDYEIEGSELEIVTTEPGEKIKQIG</sequence>
<organism evidence="1 2">
    <name type="scientific">Lentilactobacillus terminaliae</name>
    <dbReference type="NCBI Taxonomy" id="3003483"/>
    <lineage>
        <taxon>Bacteria</taxon>
        <taxon>Bacillati</taxon>
        <taxon>Bacillota</taxon>
        <taxon>Bacilli</taxon>
        <taxon>Lactobacillales</taxon>
        <taxon>Lactobacillaceae</taxon>
        <taxon>Lentilactobacillus</taxon>
    </lineage>
</organism>
<dbReference type="EC" id="5.3.1.8" evidence="1"/>
<gene>
    <name evidence="1" type="primary">manA</name>
    <name evidence="1" type="ORF">O0236_008465</name>
</gene>
<name>A0ACD5DE39_9LACO</name>
<accession>A0ACD5DE39</accession>
<evidence type="ECO:0000313" key="2">
    <source>
        <dbReference type="Proteomes" id="UP001149860"/>
    </source>
</evidence>